<dbReference type="RefSeq" id="WP_186930556.1">
    <property type="nucleotide sequence ID" value="NZ_JACOOJ010000027.1"/>
</dbReference>
<dbReference type="Proteomes" id="UP000651475">
    <property type="component" value="Unassembled WGS sequence"/>
</dbReference>
<dbReference type="EMBL" id="JACOOJ010000027">
    <property type="protein sequence ID" value="MBC5633877.1"/>
    <property type="molecule type" value="Genomic_DNA"/>
</dbReference>
<evidence type="ECO:0000313" key="3">
    <source>
        <dbReference type="Proteomes" id="UP000651475"/>
    </source>
</evidence>
<evidence type="ECO:0000256" key="1">
    <source>
        <dbReference type="SAM" id="SignalP"/>
    </source>
</evidence>
<dbReference type="Gene3D" id="2.120.10.30">
    <property type="entry name" value="TolB, C-terminal domain"/>
    <property type="match status" value="1"/>
</dbReference>
<reference evidence="2 3" key="1">
    <citation type="submission" date="2020-08" db="EMBL/GenBank/DDBJ databases">
        <title>Genome public.</title>
        <authorList>
            <person name="Liu C."/>
            <person name="Sun Q."/>
        </authorList>
    </citation>
    <scope>NUCLEOTIDE SEQUENCE [LARGE SCALE GENOMIC DNA]</scope>
    <source>
        <strain evidence="2 3">NSJ-79</strain>
    </source>
</reference>
<keyword evidence="3" id="KW-1185">Reference proteome</keyword>
<proteinExistence type="predicted"/>
<dbReference type="InterPro" id="IPR011042">
    <property type="entry name" value="6-blade_b-propeller_TolB-like"/>
</dbReference>
<organism evidence="2 3">
    <name type="scientific">Parabacteroides hominis</name>
    <dbReference type="NCBI Taxonomy" id="2763057"/>
    <lineage>
        <taxon>Bacteria</taxon>
        <taxon>Pseudomonadati</taxon>
        <taxon>Bacteroidota</taxon>
        <taxon>Bacteroidia</taxon>
        <taxon>Bacteroidales</taxon>
        <taxon>Tannerellaceae</taxon>
        <taxon>Parabacteroides</taxon>
    </lineage>
</organism>
<dbReference type="Pfam" id="PF17170">
    <property type="entry name" value="DUF5128"/>
    <property type="match status" value="1"/>
</dbReference>
<dbReference type="PROSITE" id="PS51257">
    <property type="entry name" value="PROKAR_LIPOPROTEIN"/>
    <property type="match status" value="1"/>
</dbReference>
<protein>
    <submittedName>
        <fullName evidence="2">6-bladed beta-propeller</fullName>
    </submittedName>
</protein>
<feature type="chain" id="PRO_5047287821" evidence="1">
    <location>
        <begin position="21"/>
        <end position="421"/>
    </location>
</feature>
<gene>
    <name evidence="2" type="ORF">H8S65_14050</name>
</gene>
<accession>A0ABR7DR94</accession>
<name>A0ABR7DR94_9BACT</name>
<sequence length="421" mass="49594">MKPFLFFVLFVCAIFSCQSADRSTDTALDLSENVEKYIDVVGALKNAQKQCKQFLLSELAESLDVVPLEFTEYSMISSIKDVRVSDNNIFVHDIKSGKIFRFDRKGHFINSIGRIGQGPGEYVHLFYMDIVLDKEEIYLYTNVGMMIYGFGGQFIKHIDETLPFDLFNTLEPRFFIHNNQVFLNDRIPVQSKKDLWSLALLDSQFKVDKKFYNPSYIGMEDEIISHGTKYDKRENYWTDGDLLVDFQNDCFTLSYWGVDTIFKYVDYSAELVPIYNLYMGKRPAFRVSHEWIKSDDFWRYFWLYDFCDTKDYLYLSVCVDENKYNLRYDKQNGNISFVKDFVQFREANLAGFRYRRIKNPQFEFVNDFFSNTKFIVQYKSCGYYVCEVPVEVFNNEAAKYGFDPNDLQEEGNPVLLIATLK</sequence>
<keyword evidence="1" id="KW-0732">Signal</keyword>
<feature type="signal peptide" evidence="1">
    <location>
        <begin position="1"/>
        <end position="20"/>
    </location>
</feature>
<comment type="caution">
    <text evidence="2">The sequence shown here is derived from an EMBL/GenBank/DDBJ whole genome shotgun (WGS) entry which is preliminary data.</text>
</comment>
<evidence type="ECO:0000313" key="2">
    <source>
        <dbReference type="EMBL" id="MBC5633877.1"/>
    </source>
</evidence>